<evidence type="ECO:0008006" key="3">
    <source>
        <dbReference type="Google" id="ProtNLM"/>
    </source>
</evidence>
<dbReference type="EMBL" id="JBHLTS010000062">
    <property type="protein sequence ID" value="MFC0516558.1"/>
    <property type="molecule type" value="Genomic_DNA"/>
</dbReference>
<dbReference type="PROSITE" id="PS51257">
    <property type="entry name" value="PROKAR_LIPOPROTEIN"/>
    <property type="match status" value="1"/>
</dbReference>
<sequence>MPNPFKTFRNLACFVLVLAVFGCDHTTKKPDKKVVKKTQKVKPKEYKEIKYTEPQLIAFFDSVGKLPVQPLADKAAFGADSVFRNLIKPVNRELPPADIALLKHATRVEMIEVHAAKKIFGELKTDSTCTAKGLLDSVKKGNVYLRYYPFDRDKNKFDEFAIRIGDVRHCSGSELYFFKGDKIIAKQDGYGRYDEDLEYFKNTDGEAIVYQLSEFENGSGIWWLNHFFYKYDGDKLIPVLNELKNSNLLQPSPWGIREIWLKSTIQSTNPLIMKVVYHQCFQDTTEFDHYVADPKPGPTIVNDSTLVKYTWNAQTKKLEAQFKSSKISRPQILSYYLEDNELLFINTYHQTLKKMMLNKKKKRYILHYLNNIKNYQNEVSERQ</sequence>
<protein>
    <recommendedName>
        <fullName evidence="3">Lipoprotein</fullName>
    </recommendedName>
</protein>
<dbReference type="Proteomes" id="UP001589828">
    <property type="component" value="Unassembled WGS sequence"/>
</dbReference>
<keyword evidence="2" id="KW-1185">Reference proteome</keyword>
<comment type="caution">
    <text evidence="1">The sequence shown here is derived from an EMBL/GenBank/DDBJ whole genome shotgun (WGS) entry which is preliminary data.</text>
</comment>
<reference evidence="1 2" key="1">
    <citation type="submission" date="2024-09" db="EMBL/GenBank/DDBJ databases">
        <authorList>
            <person name="Sun Q."/>
            <person name="Mori K."/>
        </authorList>
    </citation>
    <scope>NUCLEOTIDE SEQUENCE [LARGE SCALE GENOMIC DNA]</scope>
    <source>
        <strain evidence="1 2">NCAIM B.02415</strain>
    </source>
</reference>
<accession>A0ABV6LAU5</accession>
<proteinExistence type="predicted"/>
<evidence type="ECO:0000313" key="2">
    <source>
        <dbReference type="Proteomes" id="UP001589828"/>
    </source>
</evidence>
<organism evidence="1 2">
    <name type="scientific">Mucilaginibacter angelicae</name>
    <dbReference type="NCBI Taxonomy" id="869718"/>
    <lineage>
        <taxon>Bacteria</taxon>
        <taxon>Pseudomonadati</taxon>
        <taxon>Bacteroidota</taxon>
        <taxon>Sphingobacteriia</taxon>
        <taxon>Sphingobacteriales</taxon>
        <taxon>Sphingobacteriaceae</taxon>
        <taxon>Mucilaginibacter</taxon>
    </lineage>
</organism>
<gene>
    <name evidence="1" type="ORF">ACFFGT_20295</name>
</gene>
<name>A0ABV6LAU5_9SPHI</name>
<evidence type="ECO:0000313" key="1">
    <source>
        <dbReference type="EMBL" id="MFC0516558.1"/>
    </source>
</evidence>
<dbReference type="RefSeq" id="WP_377024337.1">
    <property type="nucleotide sequence ID" value="NZ_JBHLTS010000062.1"/>
</dbReference>